<dbReference type="AlphaFoldDB" id="A0A806K1X9"/>
<dbReference type="EMBL" id="JQ844263">
    <property type="protein sequence ID" value="AGS53962.1"/>
    <property type="molecule type" value="Genomic_DNA"/>
</dbReference>
<protein>
    <submittedName>
        <fullName evidence="2">Uncharacterized protein</fullName>
    </submittedName>
</protein>
<accession>A0A806K1X9</accession>
<reference evidence="2" key="1">
    <citation type="submission" date="2012-03" db="EMBL/GenBank/DDBJ databases">
        <title>Functional metagenomics reveals considerable lignocellulase gene clusters in the gut microbiome of a wood-feeding higher termite.</title>
        <authorList>
            <person name="Liu N."/>
        </authorList>
    </citation>
    <scope>NUCLEOTIDE SEQUENCE</scope>
</reference>
<feature type="compositionally biased region" description="Basic and acidic residues" evidence="1">
    <location>
        <begin position="1"/>
        <end position="13"/>
    </location>
</feature>
<evidence type="ECO:0000313" key="2">
    <source>
        <dbReference type="EMBL" id="AGS53962.1"/>
    </source>
</evidence>
<organism evidence="2">
    <name type="scientific">uncultured bacterium contig00151</name>
    <dbReference type="NCBI Taxonomy" id="1181590"/>
    <lineage>
        <taxon>Bacteria</taxon>
        <taxon>environmental samples</taxon>
    </lineage>
</organism>
<name>A0A806K1X9_9BACT</name>
<evidence type="ECO:0000256" key="1">
    <source>
        <dbReference type="SAM" id="MobiDB-lite"/>
    </source>
</evidence>
<sequence>MIKDKSMANEQNEHGNTPGNIVNDGYAAIQGDWISYMNWNDKDRQYIIKTDGSGRRMVE</sequence>
<feature type="region of interest" description="Disordered" evidence="1">
    <location>
        <begin position="1"/>
        <end position="22"/>
    </location>
</feature>
<proteinExistence type="predicted"/>